<keyword evidence="3" id="KW-1185">Reference proteome</keyword>
<accession>A0A318Z588</accession>
<evidence type="ECO:0000256" key="1">
    <source>
        <dbReference type="SAM" id="Phobius"/>
    </source>
</evidence>
<proteinExistence type="predicted"/>
<feature type="transmembrane region" description="Helical" evidence="1">
    <location>
        <begin position="21"/>
        <end position="41"/>
    </location>
</feature>
<gene>
    <name evidence="2" type="ORF">BP01DRAFT_132858</name>
</gene>
<reference evidence="2 3" key="1">
    <citation type="submission" date="2016-12" db="EMBL/GenBank/DDBJ databases">
        <title>The genomes of Aspergillus section Nigri reveals drivers in fungal speciation.</title>
        <authorList>
            <consortium name="DOE Joint Genome Institute"/>
            <person name="Vesth T.C."/>
            <person name="Nybo J."/>
            <person name="Theobald S."/>
            <person name="Brandl J."/>
            <person name="Frisvad J.C."/>
            <person name="Nielsen K.F."/>
            <person name="Lyhne E.K."/>
            <person name="Kogle M.E."/>
            <person name="Kuo A."/>
            <person name="Riley R."/>
            <person name="Clum A."/>
            <person name="Nolan M."/>
            <person name="Lipzen A."/>
            <person name="Salamov A."/>
            <person name="Henrissat B."/>
            <person name="Wiebenga A."/>
            <person name="De Vries R.P."/>
            <person name="Grigoriev I.V."/>
            <person name="Mortensen U.H."/>
            <person name="Andersen M.R."/>
            <person name="Baker S.E."/>
        </authorList>
    </citation>
    <scope>NUCLEOTIDE SEQUENCE [LARGE SCALE GENOMIC DNA]</scope>
    <source>
        <strain evidence="2 3">JOP 1030-1</strain>
    </source>
</reference>
<dbReference type="AlphaFoldDB" id="A0A318Z588"/>
<sequence>MENGKLRGPRDMLWKQNAGQRFCLLAITTGWQCATWLSRVMRGEGLAGSNLSVLQPFSTFLSFFFFFVYYQYGVVPCRGL</sequence>
<dbReference type="RefSeq" id="XP_025428457.1">
    <property type="nucleotide sequence ID" value="XM_025570483.1"/>
</dbReference>
<dbReference type="Proteomes" id="UP000248349">
    <property type="component" value="Unassembled WGS sequence"/>
</dbReference>
<keyword evidence="1" id="KW-1133">Transmembrane helix</keyword>
<dbReference type="GeneID" id="37071711"/>
<dbReference type="EMBL" id="KZ821251">
    <property type="protein sequence ID" value="PYH42475.1"/>
    <property type="molecule type" value="Genomic_DNA"/>
</dbReference>
<organism evidence="2 3">
    <name type="scientific">Aspergillus saccharolyticus JOP 1030-1</name>
    <dbReference type="NCBI Taxonomy" id="1450539"/>
    <lineage>
        <taxon>Eukaryota</taxon>
        <taxon>Fungi</taxon>
        <taxon>Dikarya</taxon>
        <taxon>Ascomycota</taxon>
        <taxon>Pezizomycotina</taxon>
        <taxon>Eurotiomycetes</taxon>
        <taxon>Eurotiomycetidae</taxon>
        <taxon>Eurotiales</taxon>
        <taxon>Aspergillaceae</taxon>
        <taxon>Aspergillus</taxon>
        <taxon>Aspergillus subgen. Circumdati</taxon>
    </lineage>
</organism>
<evidence type="ECO:0000313" key="3">
    <source>
        <dbReference type="Proteomes" id="UP000248349"/>
    </source>
</evidence>
<keyword evidence="1" id="KW-0812">Transmembrane</keyword>
<evidence type="ECO:0000313" key="2">
    <source>
        <dbReference type="EMBL" id="PYH42475.1"/>
    </source>
</evidence>
<protein>
    <submittedName>
        <fullName evidence="2">Uncharacterized protein</fullName>
    </submittedName>
</protein>
<keyword evidence="1" id="KW-0472">Membrane</keyword>
<feature type="transmembrane region" description="Helical" evidence="1">
    <location>
        <begin position="53"/>
        <end position="72"/>
    </location>
</feature>
<name>A0A318Z588_9EURO</name>